<organism evidence="2 3">
    <name type="scientific">Portunus trituberculatus</name>
    <name type="common">Swimming crab</name>
    <name type="synonym">Neptunus trituberculatus</name>
    <dbReference type="NCBI Taxonomy" id="210409"/>
    <lineage>
        <taxon>Eukaryota</taxon>
        <taxon>Metazoa</taxon>
        <taxon>Ecdysozoa</taxon>
        <taxon>Arthropoda</taxon>
        <taxon>Crustacea</taxon>
        <taxon>Multicrustacea</taxon>
        <taxon>Malacostraca</taxon>
        <taxon>Eumalacostraca</taxon>
        <taxon>Eucarida</taxon>
        <taxon>Decapoda</taxon>
        <taxon>Pleocyemata</taxon>
        <taxon>Brachyura</taxon>
        <taxon>Eubrachyura</taxon>
        <taxon>Portunoidea</taxon>
        <taxon>Portunidae</taxon>
        <taxon>Portuninae</taxon>
        <taxon>Portunus</taxon>
    </lineage>
</organism>
<evidence type="ECO:0000256" key="1">
    <source>
        <dbReference type="SAM" id="MobiDB-lite"/>
    </source>
</evidence>
<protein>
    <submittedName>
        <fullName evidence="2">Uncharacterized protein</fullName>
    </submittedName>
</protein>
<feature type="compositionally biased region" description="Acidic residues" evidence="1">
    <location>
        <begin position="1"/>
        <end position="22"/>
    </location>
</feature>
<evidence type="ECO:0000313" key="3">
    <source>
        <dbReference type="Proteomes" id="UP000324222"/>
    </source>
</evidence>
<dbReference type="AlphaFoldDB" id="A0A5B7CKE7"/>
<reference evidence="2 3" key="1">
    <citation type="submission" date="2019-05" db="EMBL/GenBank/DDBJ databases">
        <title>Another draft genome of Portunus trituberculatus and its Hox gene families provides insights of decapod evolution.</title>
        <authorList>
            <person name="Jeong J.-H."/>
            <person name="Song I."/>
            <person name="Kim S."/>
            <person name="Choi T."/>
            <person name="Kim D."/>
            <person name="Ryu S."/>
            <person name="Kim W."/>
        </authorList>
    </citation>
    <scope>NUCLEOTIDE SEQUENCE [LARGE SCALE GENOMIC DNA]</scope>
    <source>
        <tissue evidence="2">Muscle</tissue>
    </source>
</reference>
<proteinExistence type="predicted"/>
<gene>
    <name evidence="2" type="ORF">E2C01_002448</name>
</gene>
<evidence type="ECO:0000313" key="2">
    <source>
        <dbReference type="EMBL" id="MPC09830.1"/>
    </source>
</evidence>
<accession>A0A5B7CKE7</accession>
<feature type="region of interest" description="Disordered" evidence="1">
    <location>
        <begin position="1"/>
        <end position="30"/>
    </location>
</feature>
<dbReference type="Proteomes" id="UP000324222">
    <property type="component" value="Unassembled WGS sequence"/>
</dbReference>
<dbReference type="EMBL" id="VSRR010000088">
    <property type="protein sequence ID" value="MPC09830.1"/>
    <property type="molecule type" value="Genomic_DNA"/>
</dbReference>
<sequence length="83" mass="9405">MCVNEGCEEKEEEEEEEEEEGGEERVHGGDLAAIFENIRRLLHRVFEERRTARVDGHDTHNACYRSADGGAEIVRQSSGPHLP</sequence>
<feature type="region of interest" description="Disordered" evidence="1">
    <location>
        <begin position="59"/>
        <end position="83"/>
    </location>
</feature>
<comment type="caution">
    <text evidence="2">The sequence shown here is derived from an EMBL/GenBank/DDBJ whole genome shotgun (WGS) entry which is preliminary data.</text>
</comment>
<keyword evidence="3" id="KW-1185">Reference proteome</keyword>
<name>A0A5B7CKE7_PORTR</name>